<dbReference type="Proteomes" id="UP000827872">
    <property type="component" value="Linkage Group LG01"/>
</dbReference>
<evidence type="ECO:0000313" key="2">
    <source>
        <dbReference type="Proteomes" id="UP000827872"/>
    </source>
</evidence>
<proteinExistence type="predicted"/>
<comment type="caution">
    <text evidence="1">The sequence shown here is derived from an EMBL/GenBank/DDBJ whole genome shotgun (WGS) entry which is preliminary data.</text>
</comment>
<reference evidence="1" key="1">
    <citation type="submission" date="2021-08" db="EMBL/GenBank/DDBJ databases">
        <title>The first chromosome-level gecko genome reveals the dynamic sex chromosomes of Neotropical dwarf geckos (Sphaerodactylidae: Sphaerodactylus).</title>
        <authorList>
            <person name="Pinto B.J."/>
            <person name="Keating S.E."/>
            <person name="Gamble T."/>
        </authorList>
    </citation>
    <scope>NUCLEOTIDE SEQUENCE</scope>
    <source>
        <strain evidence="1">TG3544</strain>
    </source>
</reference>
<protein>
    <submittedName>
        <fullName evidence="1">Uncharacterized protein</fullName>
    </submittedName>
</protein>
<keyword evidence="2" id="KW-1185">Reference proteome</keyword>
<gene>
    <name evidence="1" type="ORF">K3G42_003528</name>
</gene>
<accession>A0ACB8G766</accession>
<name>A0ACB8G766_9SAUR</name>
<evidence type="ECO:0000313" key="1">
    <source>
        <dbReference type="EMBL" id="KAH8015412.1"/>
    </source>
</evidence>
<dbReference type="EMBL" id="CM037614">
    <property type="protein sequence ID" value="KAH8015412.1"/>
    <property type="molecule type" value="Genomic_DNA"/>
</dbReference>
<organism evidence="1 2">
    <name type="scientific">Sphaerodactylus townsendi</name>
    <dbReference type="NCBI Taxonomy" id="933632"/>
    <lineage>
        <taxon>Eukaryota</taxon>
        <taxon>Metazoa</taxon>
        <taxon>Chordata</taxon>
        <taxon>Craniata</taxon>
        <taxon>Vertebrata</taxon>
        <taxon>Euteleostomi</taxon>
        <taxon>Lepidosauria</taxon>
        <taxon>Squamata</taxon>
        <taxon>Bifurcata</taxon>
        <taxon>Gekkota</taxon>
        <taxon>Sphaerodactylidae</taxon>
        <taxon>Sphaerodactylus</taxon>
    </lineage>
</organism>
<sequence length="112" mass="12608">MAISDPAQIPTVIAEEEPKRGSRLYNPEEIQRRTLGRKATSLTLSKMELKELDEEGACSGEAKDERRQGIDKLMGTLDKNKDDEIDFKEYTGLPSLPPSKGLHNDFFQKDAK</sequence>